<dbReference type="InterPro" id="IPR046431">
    <property type="entry name" value="FAF_dom"/>
</dbReference>
<dbReference type="OrthoDB" id="1928183at2759"/>
<protein>
    <recommendedName>
        <fullName evidence="3">FAF domain-containing protein</fullName>
    </recommendedName>
</protein>
<dbReference type="Proteomes" id="UP000250235">
    <property type="component" value="Unassembled WGS sequence"/>
</dbReference>
<dbReference type="PANTHER" id="PTHR33155">
    <property type="entry name" value="FANTASTIC FOUR-LIKE PROTEIN (DUF3049)"/>
    <property type="match status" value="1"/>
</dbReference>
<evidence type="ECO:0000256" key="1">
    <source>
        <dbReference type="ARBA" id="ARBA00008690"/>
    </source>
</evidence>
<keyword evidence="5" id="KW-1185">Reference proteome</keyword>
<dbReference type="AlphaFoldDB" id="A0A2Z7C9E1"/>
<evidence type="ECO:0000313" key="5">
    <source>
        <dbReference type="Proteomes" id="UP000250235"/>
    </source>
</evidence>
<feature type="region of interest" description="Disordered" evidence="2">
    <location>
        <begin position="18"/>
        <end position="55"/>
    </location>
</feature>
<accession>A0A2Z7C9E1</accession>
<feature type="region of interest" description="Disordered" evidence="2">
    <location>
        <begin position="94"/>
        <end position="130"/>
    </location>
</feature>
<dbReference type="PANTHER" id="PTHR33155:SF17">
    <property type="entry name" value="F2E2.18-RELATED"/>
    <property type="match status" value="1"/>
</dbReference>
<name>A0A2Z7C9E1_9LAMI</name>
<feature type="compositionally biased region" description="Basic and acidic residues" evidence="2">
    <location>
        <begin position="35"/>
        <end position="44"/>
    </location>
</feature>
<organism evidence="4 5">
    <name type="scientific">Dorcoceras hygrometricum</name>
    <dbReference type="NCBI Taxonomy" id="472368"/>
    <lineage>
        <taxon>Eukaryota</taxon>
        <taxon>Viridiplantae</taxon>
        <taxon>Streptophyta</taxon>
        <taxon>Embryophyta</taxon>
        <taxon>Tracheophyta</taxon>
        <taxon>Spermatophyta</taxon>
        <taxon>Magnoliopsida</taxon>
        <taxon>eudicotyledons</taxon>
        <taxon>Gunneridae</taxon>
        <taxon>Pentapetalae</taxon>
        <taxon>asterids</taxon>
        <taxon>lamiids</taxon>
        <taxon>Lamiales</taxon>
        <taxon>Gesneriaceae</taxon>
        <taxon>Didymocarpoideae</taxon>
        <taxon>Trichosporeae</taxon>
        <taxon>Loxocarpinae</taxon>
        <taxon>Dorcoceras</taxon>
    </lineage>
</organism>
<evidence type="ECO:0000259" key="3">
    <source>
        <dbReference type="Pfam" id="PF11250"/>
    </source>
</evidence>
<dbReference type="InterPro" id="IPR021410">
    <property type="entry name" value="FAF"/>
</dbReference>
<proteinExistence type="inferred from homology"/>
<evidence type="ECO:0000313" key="4">
    <source>
        <dbReference type="EMBL" id="KZV43159.1"/>
    </source>
</evidence>
<gene>
    <name evidence="4" type="ORF">F511_41041</name>
</gene>
<feature type="compositionally biased region" description="Acidic residues" evidence="2">
    <location>
        <begin position="101"/>
        <end position="125"/>
    </location>
</feature>
<dbReference type="Pfam" id="PF11250">
    <property type="entry name" value="FAF"/>
    <property type="match status" value="1"/>
</dbReference>
<sequence>MQMGDYIGMESCVDLKPDVELSHSGATNPLRSGGRRGEADKEYPPRIPSLAGTEQLPSWVMHKHYSGDGRLIITEEKVRRHEYLQAHRSDGRLTLDLVPSDSDDAVEGAEEEISGGGDEETDDSTVVESGKCNKNVGVKVKPGGGFGVHVVPFSRSVHNA</sequence>
<dbReference type="EMBL" id="KQ998203">
    <property type="protein sequence ID" value="KZV43159.1"/>
    <property type="molecule type" value="Genomic_DNA"/>
</dbReference>
<comment type="similarity">
    <text evidence="1">Belongs to the fantastic four family.</text>
</comment>
<reference evidence="4 5" key="1">
    <citation type="journal article" date="2015" name="Proc. Natl. Acad. Sci. U.S.A.">
        <title>The resurrection genome of Boea hygrometrica: A blueprint for survival of dehydration.</title>
        <authorList>
            <person name="Xiao L."/>
            <person name="Yang G."/>
            <person name="Zhang L."/>
            <person name="Yang X."/>
            <person name="Zhao S."/>
            <person name="Ji Z."/>
            <person name="Zhou Q."/>
            <person name="Hu M."/>
            <person name="Wang Y."/>
            <person name="Chen M."/>
            <person name="Xu Y."/>
            <person name="Jin H."/>
            <person name="Xiao X."/>
            <person name="Hu G."/>
            <person name="Bao F."/>
            <person name="Hu Y."/>
            <person name="Wan P."/>
            <person name="Li L."/>
            <person name="Deng X."/>
            <person name="Kuang T."/>
            <person name="Xiang C."/>
            <person name="Zhu J.K."/>
            <person name="Oliver M.J."/>
            <person name="He Y."/>
        </authorList>
    </citation>
    <scope>NUCLEOTIDE SEQUENCE [LARGE SCALE GENOMIC DNA]</scope>
    <source>
        <strain evidence="5">cv. XS01</strain>
    </source>
</reference>
<feature type="domain" description="FAF" evidence="3">
    <location>
        <begin position="42"/>
        <end position="97"/>
    </location>
</feature>
<evidence type="ECO:0000256" key="2">
    <source>
        <dbReference type="SAM" id="MobiDB-lite"/>
    </source>
</evidence>